<proteinExistence type="predicted"/>
<dbReference type="RefSeq" id="WP_220587253.1">
    <property type="nucleotide sequence ID" value="NZ_RKLQ01000001.1"/>
</dbReference>
<keyword evidence="2" id="KW-1133">Transmembrane helix</keyword>
<keyword evidence="2" id="KW-0472">Membrane</keyword>
<keyword evidence="2" id="KW-0812">Transmembrane</keyword>
<feature type="compositionally biased region" description="Acidic residues" evidence="1">
    <location>
        <begin position="278"/>
        <end position="288"/>
    </location>
</feature>
<name>A0A8J7YGN6_9EURY</name>
<protein>
    <recommendedName>
        <fullName evidence="5">ParB-like nuclease domain-containing protein</fullName>
    </recommendedName>
</protein>
<feature type="region of interest" description="Disordered" evidence="1">
    <location>
        <begin position="265"/>
        <end position="288"/>
    </location>
</feature>
<accession>A0A8J7YGN6</accession>
<evidence type="ECO:0000313" key="4">
    <source>
        <dbReference type="Proteomes" id="UP000783863"/>
    </source>
</evidence>
<evidence type="ECO:0008006" key="5">
    <source>
        <dbReference type="Google" id="ProtNLM"/>
    </source>
</evidence>
<feature type="transmembrane region" description="Helical" evidence="2">
    <location>
        <begin position="21"/>
        <end position="38"/>
    </location>
</feature>
<evidence type="ECO:0000313" key="3">
    <source>
        <dbReference type="EMBL" id="MBX0303033.1"/>
    </source>
</evidence>
<dbReference type="AlphaFoldDB" id="A0A8J7YGN6"/>
<comment type="caution">
    <text evidence="3">The sequence shown here is derived from an EMBL/GenBank/DDBJ whole genome shotgun (WGS) entry which is preliminary data.</text>
</comment>
<evidence type="ECO:0000256" key="2">
    <source>
        <dbReference type="SAM" id="Phobius"/>
    </source>
</evidence>
<gene>
    <name evidence="3" type="ORF">EGD98_05025</name>
</gene>
<dbReference type="Proteomes" id="UP000783863">
    <property type="component" value="Unassembled WGS sequence"/>
</dbReference>
<keyword evidence="4" id="KW-1185">Reference proteome</keyword>
<organism evidence="3 4">
    <name type="scientific">Haloarcula salinisoli</name>
    <dbReference type="NCBI Taxonomy" id="2487746"/>
    <lineage>
        <taxon>Archaea</taxon>
        <taxon>Methanobacteriati</taxon>
        <taxon>Methanobacteriota</taxon>
        <taxon>Stenosarchaea group</taxon>
        <taxon>Halobacteria</taxon>
        <taxon>Halobacteriales</taxon>
        <taxon>Haloarculaceae</taxon>
        <taxon>Haloarcula</taxon>
    </lineage>
</organism>
<sequence>MNLRSVSRQAWLRLRDTGIRSLVRAGISFVFVALGRLYNRGLVRARHYRHRRRYGGSAPEPYGVIFIDPTEVERRIYPYVGNELSEYGTYIRDGNWDRSYTERTIQYLPDIPQHTQLVFPLEESLFFTTIRAWIEDDDEWKETDWYALDTQYKSVAKAEQRLDQIETLYEEIVSGNYLSQATLSNRNPHSRSVLRYALLPPAHFEVEVAIGRDGEIFFVDGKHRFSIAKYTEAERIPVRVVVRHEAWQELRQEIHDTKAVSELSSRARSHLSHPDMADLTDDGLTESE</sequence>
<evidence type="ECO:0000256" key="1">
    <source>
        <dbReference type="SAM" id="MobiDB-lite"/>
    </source>
</evidence>
<dbReference type="EMBL" id="RKLQ01000001">
    <property type="protein sequence ID" value="MBX0303033.1"/>
    <property type="molecule type" value="Genomic_DNA"/>
</dbReference>
<reference evidence="3" key="1">
    <citation type="submission" date="2021-06" db="EMBL/GenBank/DDBJ databases">
        <title>Halomicroarcula sp. F24A a new haloarchaeum isolated from saline soil.</title>
        <authorList>
            <person name="Duran-Viseras A."/>
            <person name="Sanchez-Porro C."/>
            <person name="Ventosa A."/>
        </authorList>
    </citation>
    <scope>NUCLEOTIDE SEQUENCE</scope>
    <source>
        <strain evidence="3">F24A</strain>
    </source>
</reference>